<keyword evidence="3" id="KW-1185">Reference proteome</keyword>
<dbReference type="EMBL" id="AWSA01000039">
    <property type="protein sequence ID" value="EWT00553.1"/>
    <property type="molecule type" value="Genomic_DNA"/>
</dbReference>
<feature type="compositionally biased region" description="Basic and acidic residues" evidence="1">
    <location>
        <begin position="90"/>
        <end position="101"/>
    </location>
</feature>
<reference evidence="2 3" key="1">
    <citation type="submission" date="2013-08" db="EMBL/GenBank/DDBJ databases">
        <title>Intrasporangium oryzae NRRL B-24470.</title>
        <authorList>
            <person name="Liu H."/>
            <person name="Wang G."/>
        </authorList>
    </citation>
    <scope>NUCLEOTIDE SEQUENCE [LARGE SCALE GENOMIC DNA]</scope>
    <source>
        <strain evidence="2 3">NRRL B-24470</strain>
    </source>
</reference>
<comment type="caution">
    <text evidence="2">The sequence shown here is derived from an EMBL/GenBank/DDBJ whole genome shotgun (WGS) entry which is preliminary data.</text>
</comment>
<gene>
    <name evidence="2" type="ORF">N865_14425</name>
</gene>
<dbReference type="Proteomes" id="UP000019489">
    <property type="component" value="Unassembled WGS sequence"/>
</dbReference>
<feature type="region of interest" description="Disordered" evidence="1">
    <location>
        <begin position="26"/>
        <end position="70"/>
    </location>
</feature>
<name>W9G6X1_9MICO</name>
<feature type="compositionally biased region" description="Low complexity" evidence="1">
    <location>
        <begin position="102"/>
        <end position="113"/>
    </location>
</feature>
<evidence type="ECO:0000313" key="2">
    <source>
        <dbReference type="EMBL" id="EWT00553.1"/>
    </source>
</evidence>
<feature type="region of interest" description="Disordered" evidence="1">
    <location>
        <begin position="90"/>
        <end position="113"/>
    </location>
</feature>
<evidence type="ECO:0000313" key="3">
    <source>
        <dbReference type="Proteomes" id="UP000019489"/>
    </source>
</evidence>
<evidence type="ECO:0000256" key="1">
    <source>
        <dbReference type="SAM" id="MobiDB-lite"/>
    </source>
</evidence>
<dbReference type="OrthoDB" id="4774211at2"/>
<organism evidence="2 3">
    <name type="scientific">Intrasporangium oryzae NRRL B-24470</name>
    <dbReference type="NCBI Taxonomy" id="1386089"/>
    <lineage>
        <taxon>Bacteria</taxon>
        <taxon>Bacillati</taxon>
        <taxon>Actinomycetota</taxon>
        <taxon>Actinomycetes</taxon>
        <taxon>Micrococcales</taxon>
        <taxon>Intrasporangiaceae</taxon>
        <taxon>Intrasporangium</taxon>
    </lineage>
</organism>
<feature type="compositionally biased region" description="Polar residues" evidence="1">
    <location>
        <begin position="32"/>
        <end position="46"/>
    </location>
</feature>
<dbReference type="eggNOG" id="ENOG5030BC3">
    <property type="taxonomic scope" value="Bacteria"/>
</dbReference>
<protein>
    <submittedName>
        <fullName evidence="2">Uncharacterized protein</fullName>
    </submittedName>
</protein>
<accession>W9G6X1</accession>
<dbReference type="AlphaFoldDB" id="W9G6X1"/>
<dbReference type="PATRIC" id="fig|1386089.3.peg.3162"/>
<sequence length="113" mass="11742">MMLVDCQTCPVRDVHCADCVVTALASTGPAPGSSTGFLTRSPTRSRAGSPPGSRPESSFEPTPDSLPLDRAERRAVSVLLAAGLVSHDTAHAARAVRDAPARQRVPAARRAAV</sequence>
<proteinExistence type="predicted"/>
<dbReference type="STRING" id="1386089.N865_14425"/>